<protein>
    <submittedName>
        <fullName evidence="2">DUF2497 domain-containing protein</fullName>
    </submittedName>
    <submittedName>
        <fullName evidence="3">PopZ family protein</fullName>
    </submittedName>
</protein>
<dbReference type="RefSeq" id="WP_311936153.1">
    <property type="nucleotide sequence ID" value="NZ_JAVSCS010000014.1"/>
</dbReference>
<evidence type="ECO:0000313" key="3">
    <source>
        <dbReference type="EMBL" id="MFC2248951.1"/>
    </source>
</evidence>
<dbReference type="Proteomes" id="UP001555786">
    <property type="component" value="Unassembled WGS sequence"/>
</dbReference>
<dbReference type="EMBL" id="JBFNQD010000001">
    <property type="protein sequence ID" value="MEW9304320.1"/>
    <property type="molecule type" value="Genomic_DNA"/>
</dbReference>
<reference evidence="2 4" key="1">
    <citation type="submission" date="2024-07" db="EMBL/GenBank/DDBJ databases">
        <title>Description of Labrys sedimenti sp. nov., isolated from a diclofenac-degrading enrichment culture.</title>
        <authorList>
            <person name="Tancsics A."/>
            <person name="Csepanyi A."/>
        </authorList>
    </citation>
    <scope>NUCLEOTIDE SEQUENCE [LARGE SCALE GENOMIC DNA]</scope>
    <source>
        <strain evidence="2 4">LMG 23578</strain>
    </source>
</reference>
<sequence length="145" mass="15643">MSSPTRADPPRTLKEPSMDEILTSIRRIISDDPPAKPGRRSTPEASSLADLPGPAALPREEPASPSSPASPERGAGGLLSAEPQSEAASAFASLNHTVFSKNARTIEDVVQEMLRPMLQTWLDAHLPSLVERLVRQEIERISGRS</sequence>
<comment type="caution">
    <text evidence="3">The sequence shown here is derived from an EMBL/GenBank/DDBJ whole genome shotgun (WGS) entry which is preliminary data.</text>
</comment>
<keyword evidence="4" id="KW-1185">Reference proteome</keyword>
<name>A0ABV6Z9S6_9HYPH</name>
<feature type="compositionally biased region" description="Basic and acidic residues" evidence="1">
    <location>
        <begin position="8"/>
        <end position="17"/>
    </location>
</feature>
<dbReference type="Pfam" id="PF10691">
    <property type="entry name" value="DUF2497"/>
    <property type="match status" value="1"/>
</dbReference>
<evidence type="ECO:0000256" key="1">
    <source>
        <dbReference type="SAM" id="MobiDB-lite"/>
    </source>
</evidence>
<feature type="compositionally biased region" description="Low complexity" evidence="1">
    <location>
        <begin position="63"/>
        <end position="73"/>
    </location>
</feature>
<dbReference type="EMBL" id="JBHGPK010000001">
    <property type="protein sequence ID" value="MFC2248951.1"/>
    <property type="molecule type" value="Genomic_DNA"/>
</dbReference>
<feature type="region of interest" description="Disordered" evidence="1">
    <location>
        <begin position="1"/>
        <end position="86"/>
    </location>
</feature>
<dbReference type="Proteomes" id="UP001595190">
    <property type="component" value="Unassembled WGS sequence"/>
</dbReference>
<dbReference type="InterPro" id="IPR019632">
    <property type="entry name" value="DUF2497"/>
</dbReference>
<evidence type="ECO:0000313" key="2">
    <source>
        <dbReference type="EMBL" id="MEW9304320.1"/>
    </source>
</evidence>
<proteinExistence type="predicted"/>
<evidence type="ECO:0000313" key="4">
    <source>
        <dbReference type="Proteomes" id="UP001555786"/>
    </source>
</evidence>
<accession>A0ABV6Z9S6</accession>
<reference evidence="3 5" key="2">
    <citation type="submission" date="2024-09" db="EMBL/GenBank/DDBJ databases">
        <title>Description of Labrys sedimenti sp. nov., isolated from a diclofenac-degrading enrichment culture, and genome-based reclassification of Labrys portucalensis as a later heterotypic synonym of Labrys neptuniae.</title>
        <authorList>
            <person name="Tancsics A."/>
            <person name="Csepanyi A."/>
        </authorList>
    </citation>
    <scope>NUCLEOTIDE SEQUENCE [LARGE SCALE GENOMIC DNA]</scope>
    <source>
        <strain evidence="3 5">LMG 23412</strain>
    </source>
</reference>
<evidence type="ECO:0000313" key="5">
    <source>
        <dbReference type="Proteomes" id="UP001595190"/>
    </source>
</evidence>
<organism evidence="3 5">
    <name type="scientific">Labrys neptuniae</name>
    <dbReference type="NCBI Taxonomy" id="376174"/>
    <lineage>
        <taxon>Bacteria</taxon>
        <taxon>Pseudomonadati</taxon>
        <taxon>Pseudomonadota</taxon>
        <taxon>Alphaproteobacteria</taxon>
        <taxon>Hyphomicrobiales</taxon>
        <taxon>Xanthobacteraceae</taxon>
        <taxon>Labrys</taxon>
    </lineage>
</organism>
<gene>
    <name evidence="2" type="ORF">ABXS05_02140</name>
    <name evidence="3" type="ORF">ACETRX_04935</name>
</gene>